<dbReference type="NCBIfam" id="NF009150">
    <property type="entry name" value="PRK12497.1-3"/>
    <property type="match status" value="1"/>
</dbReference>
<dbReference type="InterPro" id="IPR011856">
    <property type="entry name" value="tRNA_endonuc-like_dom_sf"/>
</dbReference>
<dbReference type="InterPro" id="IPR003509">
    <property type="entry name" value="UPF0102_YraN-like"/>
</dbReference>
<dbReference type="Pfam" id="PF02021">
    <property type="entry name" value="UPF0102"/>
    <property type="match status" value="1"/>
</dbReference>
<dbReference type="HAMAP" id="MF_00048">
    <property type="entry name" value="UPF0102"/>
    <property type="match status" value="1"/>
</dbReference>
<sequence>MELIAAEHLTRAGLQVIEQNFHTRCGEIDLIARDGETLVFVEVRFRKNRTFGGAAASVDRRKQQKLLAAANSFLQQRRLDSPCRFDVIAIEGSDSGQSIDWIKGAFEAL</sequence>
<reference evidence="3 4" key="1">
    <citation type="submission" date="2024-02" db="EMBL/GenBank/DDBJ databases">
        <title>Microbulbifer aestuariivivens NBRC 112533.</title>
        <authorList>
            <person name="Ichikawa N."/>
            <person name="Katano-Makiyama Y."/>
            <person name="Hidaka K."/>
        </authorList>
    </citation>
    <scope>NUCLEOTIDE SEQUENCE [LARGE SCALE GENOMIC DNA]</scope>
    <source>
        <strain evidence="3 4">NBRC 112533</strain>
    </source>
</reference>
<evidence type="ECO:0000256" key="1">
    <source>
        <dbReference type="ARBA" id="ARBA00006738"/>
    </source>
</evidence>
<dbReference type="PANTHER" id="PTHR34039">
    <property type="entry name" value="UPF0102 PROTEIN YRAN"/>
    <property type="match status" value="1"/>
</dbReference>
<dbReference type="PANTHER" id="PTHR34039:SF1">
    <property type="entry name" value="UPF0102 PROTEIN YRAN"/>
    <property type="match status" value="1"/>
</dbReference>
<evidence type="ECO:0000313" key="3">
    <source>
        <dbReference type="EMBL" id="GAA5523940.1"/>
    </source>
</evidence>
<accession>A0ABP9WL62</accession>
<dbReference type="CDD" id="cd20736">
    <property type="entry name" value="PoNe_Nuclease"/>
    <property type="match status" value="1"/>
</dbReference>
<gene>
    <name evidence="3" type="ORF">Maes01_00489</name>
</gene>
<dbReference type="Gene3D" id="3.40.1350.10">
    <property type="match status" value="1"/>
</dbReference>
<protein>
    <recommendedName>
        <fullName evidence="2">UPF0102 protein Maes01_00489</fullName>
    </recommendedName>
</protein>
<dbReference type="NCBIfam" id="TIGR00252">
    <property type="entry name" value="YraN family protein"/>
    <property type="match status" value="1"/>
</dbReference>
<evidence type="ECO:0000256" key="2">
    <source>
        <dbReference type="HAMAP-Rule" id="MF_00048"/>
    </source>
</evidence>
<dbReference type="SUPFAM" id="SSF52980">
    <property type="entry name" value="Restriction endonuclease-like"/>
    <property type="match status" value="1"/>
</dbReference>
<proteinExistence type="inferred from homology"/>
<comment type="similarity">
    <text evidence="1 2">Belongs to the UPF0102 family.</text>
</comment>
<dbReference type="EMBL" id="BAABRT010000003">
    <property type="protein sequence ID" value="GAA5523940.1"/>
    <property type="molecule type" value="Genomic_DNA"/>
</dbReference>
<comment type="caution">
    <text evidence="3">The sequence shown here is derived from an EMBL/GenBank/DDBJ whole genome shotgun (WGS) entry which is preliminary data.</text>
</comment>
<name>A0ABP9WL62_9GAMM</name>
<keyword evidence="4" id="KW-1185">Reference proteome</keyword>
<dbReference type="Proteomes" id="UP001408594">
    <property type="component" value="Unassembled WGS sequence"/>
</dbReference>
<dbReference type="InterPro" id="IPR011335">
    <property type="entry name" value="Restrct_endonuc-II-like"/>
</dbReference>
<evidence type="ECO:0000313" key="4">
    <source>
        <dbReference type="Proteomes" id="UP001408594"/>
    </source>
</evidence>
<organism evidence="3 4">
    <name type="scientific">Microbulbifer aestuariivivens</name>
    <dbReference type="NCBI Taxonomy" id="1908308"/>
    <lineage>
        <taxon>Bacteria</taxon>
        <taxon>Pseudomonadati</taxon>
        <taxon>Pseudomonadota</taxon>
        <taxon>Gammaproteobacteria</taxon>
        <taxon>Cellvibrionales</taxon>
        <taxon>Microbulbiferaceae</taxon>
        <taxon>Microbulbifer</taxon>
    </lineage>
</organism>